<dbReference type="GO" id="GO:0030544">
    <property type="term" value="F:Hsp70 protein binding"/>
    <property type="evidence" value="ECO:0007669"/>
    <property type="project" value="TreeGrafter"/>
</dbReference>
<accession>A0AAV1DEY0</accession>
<comment type="subcellular location">
    <subcellularLocation>
        <location evidence="1">Membrane</location>
        <topology evidence="1">Single-pass membrane protein</topology>
    </subcellularLocation>
</comment>
<proteinExistence type="predicted"/>
<evidence type="ECO:0000256" key="4">
    <source>
        <dbReference type="ARBA" id="ARBA00023136"/>
    </source>
</evidence>
<sequence>MQFQGSIYRCCLLLFIGINLCIASGLSHSNQTQVKSNKGQGRVVDMSYCVNSHQQPGFNHPWVMNRYKKPIYSLSRFYPYNHRMTTEKGVTYYVKTEKFVQEYPPKSKERVAIENRVDYEYYTMLSRHCMIQLQILRLGYKRETPVCNALKQFDARATGLMVT</sequence>
<gene>
    <name evidence="7" type="ORF">OLC1_LOCUS14908</name>
</gene>
<dbReference type="InterPro" id="IPR015399">
    <property type="entry name" value="DUF1977_DnaJ-like"/>
</dbReference>
<dbReference type="InterPro" id="IPR051100">
    <property type="entry name" value="DnaJ_subfamily_B/C"/>
</dbReference>
<dbReference type="Proteomes" id="UP001161247">
    <property type="component" value="Chromosome 5"/>
</dbReference>
<keyword evidence="2" id="KW-0812">Transmembrane</keyword>
<dbReference type="GO" id="GO:0005789">
    <property type="term" value="C:endoplasmic reticulum membrane"/>
    <property type="evidence" value="ECO:0007669"/>
    <property type="project" value="TreeGrafter"/>
</dbReference>
<name>A0AAV1DEY0_OLDCO</name>
<dbReference type="Pfam" id="PF09320">
    <property type="entry name" value="DUF1977"/>
    <property type="match status" value="1"/>
</dbReference>
<dbReference type="GO" id="GO:0071218">
    <property type="term" value="P:cellular response to misfolded protein"/>
    <property type="evidence" value="ECO:0007669"/>
    <property type="project" value="TreeGrafter"/>
</dbReference>
<keyword evidence="3" id="KW-1133">Transmembrane helix</keyword>
<evidence type="ECO:0000313" key="7">
    <source>
        <dbReference type="EMBL" id="CAI9106409.1"/>
    </source>
</evidence>
<dbReference type="PANTHER" id="PTHR43908:SF3">
    <property type="entry name" value="AT29763P-RELATED"/>
    <property type="match status" value="1"/>
</dbReference>
<keyword evidence="8" id="KW-1185">Reference proteome</keyword>
<evidence type="ECO:0000259" key="6">
    <source>
        <dbReference type="Pfam" id="PF09320"/>
    </source>
</evidence>
<dbReference type="PANTHER" id="PTHR43908">
    <property type="entry name" value="AT29763P-RELATED"/>
    <property type="match status" value="1"/>
</dbReference>
<dbReference type="AlphaFoldDB" id="A0AAV1DEY0"/>
<protein>
    <submittedName>
        <fullName evidence="7">OLC1v1005558C1</fullName>
    </submittedName>
</protein>
<feature type="domain" description="DUF1977" evidence="6">
    <location>
        <begin position="67"/>
        <end position="131"/>
    </location>
</feature>
<evidence type="ECO:0000256" key="1">
    <source>
        <dbReference type="ARBA" id="ARBA00004167"/>
    </source>
</evidence>
<evidence type="ECO:0000256" key="5">
    <source>
        <dbReference type="SAM" id="SignalP"/>
    </source>
</evidence>
<feature type="chain" id="PRO_5043886248" evidence="5">
    <location>
        <begin position="24"/>
        <end position="163"/>
    </location>
</feature>
<reference evidence="7" key="1">
    <citation type="submission" date="2023-03" db="EMBL/GenBank/DDBJ databases">
        <authorList>
            <person name="Julca I."/>
        </authorList>
    </citation>
    <scope>NUCLEOTIDE SEQUENCE</scope>
</reference>
<dbReference type="EMBL" id="OX459122">
    <property type="protein sequence ID" value="CAI9106409.1"/>
    <property type="molecule type" value="Genomic_DNA"/>
</dbReference>
<keyword evidence="5" id="KW-0732">Signal</keyword>
<evidence type="ECO:0000256" key="3">
    <source>
        <dbReference type="ARBA" id="ARBA00022989"/>
    </source>
</evidence>
<evidence type="ECO:0000256" key="2">
    <source>
        <dbReference type="ARBA" id="ARBA00022692"/>
    </source>
</evidence>
<feature type="signal peptide" evidence="5">
    <location>
        <begin position="1"/>
        <end position="23"/>
    </location>
</feature>
<organism evidence="7 8">
    <name type="scientific">Oldenlandia corymbosa var. corymbosa</name>
    <dbReference type="NCBI Taxonomy" id="529605"/>
    <lineage>
        <taxon>Eukaryota</taxon>
        <taxon>Viridiplantae</taxon>
        <taxon>Streptophyta</taxon>
        <taxon>Embryophyta</taxon>
        <taxon>Tracheophyta</taxon>
        <taxon>Spermatophyta</taxon>
        <taxon>Magnoliopsida</taxon>
        <taxon>eudicotyledons</taxon>
        <taxon>Gunneridae</taxon>
        <taxon>Pentapetalae</taxon>
        <taxon>asterids</taxon>
        <taxon>lamiids</taxon>
        <taxon>Gentianales</taxon>
        <taxon>Rubiaceae</taxon>
        <taxon>Rubioideae</taxon>
        <taxon>Spermacoceae</taxon>
        <taxon>Hedyotis-Oldenlandia complex</taxon>
        <taxon>Oldenlandia</taxon>
    </lineage>
</organism>
<evidence type="ECO:0000313" key="8">
    <source>
        <dbReference type="Proteomes" id="UP001161247"/>
    </source>
</evidence>
<keyword evidence="4" id="KW-0472">Membrane</keyword>